<organism evidence="1 2">
    <name type="scientific">Coleofasciculus chthonoplastes PCC 7420</name>
    <dbReference type="NCBI Taxonomy" id="118168"/>
    <lineage>
        <taxon>Bacteria</taxon>
        <taxon>Bacillati</taxon>
        <taxon>Cyanobacteriota</taxon>
        <taxon>Cyanophyceae</taxon>
        <taxon>Coleofasciculales</taxon>
        <taxon>Coleofasciculaceae</taxon>
        <taxon>Coleofasciculus</taxon>
    </lineage>
</organism>
<sequence>MLVQLPLKTVPKNSTIPAIKIAQAQGEIKPLVFGLVEEVG</sequence>
<dbReference type="HOGENOM" id="CLU_3287916_0_0_3"/>
<protein>
    <submittedName>
        <fullName evidence="1">Uncharacterized protein</fullName>
    </submittedName>
</protein>
<proteinExistence type="predicted"/>
<dbReference type="AlphaFoldDB" id="B4VZ63"/>
<name>B4VZ63_9CYAN</name>
<reference evidence="1 2" key="1">
    <citation type="submission" date="2008-07" db="EMBL/GenBank/DDBJ databases">
        <authorList>
            <person name="Tandeau de Marsac N."/>
            <person name="Ferriera S."/>
            <person name="Johnson J."/>
            <person name="Kravitz S."/>
            <person name="Beeson K."/>
            <person name="Sutton G."/>
            <person name="Rogers Y.-H."/>
            <person name="Friedman R."/>
            <person name="Frazier M."/>
            <person name="Venter J.C."/>
        </authorList>
    </citation>
    <scope>NUCLEOTIDE SEQUENCE [LARGE SCALE GENOMIC DNA]</scope>
    <source>
        <strain evidence="1 2">PCC 7420</strain>
    </source>
</reference>
<dbReference type="Proteomes" id="UP000003835">
    <property type="component" value="Unassembled WGS sequence"/>
</dbReference>
<gene>
    <name evidence="1" type="ORF">MC7420_3311</name>
</gene>
<accession>B4VZ63</accession>
<evidence type="ECO:0000313" key="1">
    <source>
        <dbReference type="EMBL" id="EDX72865.1"/>
    </source>
</evidence>
<keyword evidence="2" id="KW-1185">Reference proteome</keyword>
<evidence type="ECO:0000313" key="2">
    <source>
        <dbReference type="Proteomes" id="UP000003835"/>
    </source>
</evidence>
<dbReference type="EMBL" id="DS989861">
    <property type="protein sequence ID" value="EDX72865.1"/>
    <property type="molecule type" value="Genomic_DNA"/>
</dbReference>